<dbReference type="InterPro" id="IPR006684">
    <property type="entry name" value="YbgC/YbaW"/>
</dbReference>
<keyword evidence="5" id="KW-1185">Reference proteome</keyword>
<protein>
    <submittedName>
        <fullName evidence="4">Thioesterase, putative</fullName>
    </submittedName>
</protein>
<dbReference type="PIRSF" id="PIRSF003230">
    <property type="entry name" value="YbgC"/>
    <property type="match status" value="1"/>
</dbReference>
<accession>B0C4J3</accession>
<dbReference type="Gene3D" id="3.10.129.10">
    <property type="entry name" value="Hotdog Thioesterase"/>
    <property type="match status" value="1"/>
</dbReference>
<dbReference type="CDD" id="cd00586">
    <property type="entry name" value="4HBT"/>
    <property type="match status" value="1"/>
</dbReference>
<dbReference type="Pfam" id="PF03061">
    <property type="entry name" value="4HBT"/>
    <property type="match status" value="1"/>
</dbReference>
<name>B0C4J3_ACAM1</name>
<dbReference type="HOGENOM" id="CLU_101141_3_1_3"/>
<proteinExistence type="inferred from homology"/>
<dbReference type="eggNOG" id="COG0824">
    <property type="taxonomic scope" value="Bacteria"/>
</dbReference>
<evidence type="ECO:0000259" key="3">
    <source>
        <dbReference type="Pfam" id="PF03061"/>
    </source>
</evidence>
<dbReference type="PANTHER" id="PTHR31793">
    <property type="entry name" value="4-HYDROXYBENZOYL-COA THIOESTERASE FAMILY MEMBER"/>
    <property type="match status" value="1"/>
</dbReference>
<dbReference type="SUPFAM" id="SSF54637">
    <property type="entry name" value="Thioesterase/thiol ester dehydrase-isomerase"/>
    <property type="match status" value="1"/>
</dbReference>
<evidence type="ECO:0000313" key="4">
    <source>
        <dbReference type="EMBL" id="ABW29876.1"/>
    </source>
</evidence>
<dbReference type="GO" id="GO:0047617">
    <property type="term" value="F:fatty acyl-CoA hydrolase activity"/>
    <property type="evidence" value="ECO:0007669"/>
    <property type="project" value="TreeGrafter"/>
</dbReference>
<dbReference type="EMBL" id="CP000828">
    <property type="protein sequence ID" value="ABW29876.1"/>
    <property type="molecule type" value="Genomic_DNA"/>
</dbReference>
<dbReference type="Proteomes" id="UP000000268">
    <property type="component" value="Chromosome"/>
</dbReference>
<dbReference type="InterPro" id="IPR029069">
    <property type="entry name" value="HotDog_dom_sf"/>
</dbReference>
<sequence>MPQFFMNASPQGSSPWFEYPVWVQPCHTDYAGVVWHGSYLEWMEAARIAAFRSVGLEYSALVQLGCDLPVIDLSLRYQKAIRMGNEVIVKTRISKLDKVRLFWDQDIFCINTEKPCVLGRVTLVPVNSENGRILRTPPQALQDAIHQLIS</sequence>
<evidence type="ECO:0000256" key="2">
    <source>
        <dbReference type="ARBA" id="ARBA00022801"/>
    </source>
</evidence>
<reference evidence="4 5" key="1">
    <citation type="journal article" date="2008" name="Proc. Natl. Acad. Sci. U.S.A.">
        <title>Niche adaptation and genome expansion in the chlorophyll d-producing cyanobacterium Acaryochloris marina.</title>
        <authorList>
            <person name="Swingley W.D."/>
            <person name="Chen M."/>
            <person name="Cheung P.C."/>
            <person name="Conrad A.L."/>
            <person name="Dejesa L.C."/>
            <person name="Hao J."/>
            <person name="Honchak B.M."/>
            <person name="Karbach L.E."/>
            <person name="Kurdoglu A."/>
            <person name="Lahiri S."/>
            <person name="Mastrian S.D."/>
            <person name="Miyashita H."/>
            <person name="Page L."/>
            <person name="Ramakrishna P."/>
            <person name="Satoh S."/>
            <person name="Sattley W.M."/>
            <person name="Shimada Y."/>
            <person name="Taylor H.L."/>
            <person name="Tomo T."/>
            <person name="Tsuchiya T."/>
            <person name="Wang Z.T."/>
            <person name="Raymond J."/>
            <person name="Mimuro M."/>
            <person name="Blankenship R.E."/>
            <person name="Touchman J.W."/>
        </authorList>
    </citation>
    <scope>NUCLEOTIDE SEQUENCE [LARGE SCALE GENOMIC DNA]</scope>
    <source>
        <strain evidence="5">MBIC 11017</strain>
    </source>
</reference>
<dbReference type="AlphaFoldDB" id="B0C4J3"/>
<dbReference type="InterPro" id="IPR050563">
    <property type="entry name" value="4-hydroxybenzoyl-CoA_TE"/>
</dbReference>
<dbReference type="PANTHER" id="PTHR31793:SF37">
    <property type="entry name" value="ACYL-COA THIOESTER HYDROLASE YBGC"/>
    <property type="match status" value="1"/>
</dbReference>
<gene>
    <name evidence="4" type="primary">fcbC</name>
    <name evidence="4" type="ordered locus">AM1_4905</name>
</gene>
<keyword evidence="2" id="KW-0378">Hydrolase</keyword>
<evidence type="ECO:0000313" key="5">
    <source>
        <dbReference type="Proteomes" id="UP000000268"/>
    </source>
</evidence>
<evidence type="ECO:0000256" key="1">
    <source>
        <dbReference type="ARBA" id="ARBA00005953"/>
    </source>
</evidence>
<organism evidence="4 5">
    <name type="scientific">Acaryochloris marina (strain MBIC 11017)</name>
    <dbReference type="NCBI Taxonomy" id="329726"/>
    <lineage>
        <taxon>Bacteria</taxon>
        <taxon>Bacillati</taxon>
        <taxon>Cyanobacteriota</taxon>
        <taxon>Cyanophyceae</taxon>
        <taxon>Acaryochloridales</taxon>
        <taxon>Acaryochloridaceae</taxon>
        <taxon>Acaryochloris</taxon>
    </lineage>
</organism>
<dbReference type="STRING" id="329726.AM1_4905"/>
<dbReference type="InterPro" id="IPR006683">
    <property type="entry name" value="Thioestr_dom"/>
</dbReference>
<feature type="domain" description="Thioesterase" evidence="3">
    <location>
        <begin position="32"/>
        <end position="115"/>
    </location>
</feature>
<comment type="similarity">
    <text evidence="1">Belongs to the 4-hydroxybenzoyl-CoA thioesterase family.</text>
</comment>
<dbReference type="KEGG" id="amr:AM1_4905"/>